<reference evidence="1" key="1">
    <citation type="journal article" date="2020" name="mSystems">
        <title>Genome- and Community-Level Interaction Insights into Carbon Utilization and Element Cycling Functions of Hydrothermarchaeota in Hydrothermal Sediment.</title>
        <authorList>
            <person name="Zhou Z."/>
            <person name="Liu Y."/>
            <person name="Xu W."/>
            <person name="Pan J."/>
            <person name="Luo Z.H."/>
            <person name="Li M."/>
        </authorList>
    </citation>
    <scope>NUCLEOTIDE SEQUENCE [LARGE SCALE GENOMIC DNA]</scope>
    <source>
        <strain evidence="1">HyVt-102</strain>
    </source>
</reference>
<sequence length="295" mass="34070">MIMFFLMALPEPMERLIDWFNRTGEPVGFEMLVFDKDAGILGSGGLYYFKPENSMAQNPAYPLNFAERGRFFSASHRQYIAGSYMDRITYASYSMNTYYAFFFEGLFSPDMELHGDVPDTSITTYSGYDVAMGVFWGRTLSHLNIGAGLKLLREKIFIEEENTFSFDIGLNYNLYDVTFNIAFLHLGPKYRGESRLRLPTTWRAGAGYIYRGNPVEFMLGVDFVKPLYNVTEVYTGFEVKYQFFSIRGGKKYRDLIERYSAGLGFDYKNFTVDYSVSSMYNSLGLLNTLTVNWRF</sequence>
<dbReference type="AlphaFoldDB" id="A0A7C0ZD23"/>
<dbReference type="Proteomes" id="UP000885847">
    <property type="component" value="Unassembled WGS sequence"/>
</dbReference>
<comment type="caution">
    <text evidence="1">The sequence shown here is derived from an EMBL/GenBank/DDBJ whole genome shotgun (WGS) entry which is preliminary data.</text>
</comment>
<gene>
    <name evidence="1" type="ORF">ENF18_06125</name>
</gene>
<name>A0A7C0ZD23_UNCW3</name>
<organism evidence="1">
    <name type="scientific">candidate division WOR-3 bacterium</name>
    <dbReference type="NCBI Taxonomy" id="2052148"/>
    <lineage>
        <taxon>Bacteria</taxon>
        <taxon>Bacteria division WOR-3</taxon>
    </lineage>
</organism>
<dbReference type="EMBL" id="DQWE01000291">
    <property type="protein sequence ID" value="HDI83351.1"/>
    <property type="molecule type" value="Genomic_DNA"/>
</dbReference>
<evidence type="ECO:0000313" key="1">
    <source>
        <dbReference type="EMBL" id="HDI83351.1"/>
    </source>
</evidence>
<protein>
    <recommendedName>
        <fullName evidence="2">PorV/PorQ family protein</fullName>
    </recommendedName>
</protein>
<accession>A0A7C0ZD23</accession>
<evidence type="ECO:0008006" key="2">
    <source>
        <dbReference type="Google" id="ProtNLM"/>
    </source>
</evidence>
<proteinExistence type="predicted"/>